<dbReference type="EMBL" id="JAOPJF010000045">
    <property type="protein sequence ID" value="KAK1142921.1"/>
    <property type="molecule type" value="Genomic_DNA"/>
</dbReference>
<accession>A0ACC3AYL7</accession>
<evidence type="ECO:0000313" key="2">
    <source>
        <dbReference type="Proteomes" id="UP001177260"/>
    </source>
</evidence>
<evidence type="ECO:0000313" key="1">
    <source>
        <dbReference type="EMBL" id="KAK1142921.1"/>
    </source>
</evidence>
<gene>
    <name evidence="1" type="ORF">N8T08_007162</name>
</gene>
<protein>
    <submittedName>
        <fullName evidence="1">Uncharacterized protein</fullName>
    </submittedName>
</protein>
<keyword evidence="2" id="KW-1185">Reference proteome</keyword>
<reference evidence="1 2" key="1">
    <citation type="journal article" date="2023" name="ACS Omega">
        <title>Identification of the Neoaspergillic Acid Biosynthesis Gene Cluster by Establishing an In Vitro CRISPR-Ribonucleoprotein Genetic System in Aspergillus melleus.</title>
        <authorList>
            <person name="Yuan B."/>
            <person name="Grau M.F."/>
            <person name="Murata R.M."/>
            <person name="Torok T."/>
            <person name="Venkateswaran K."/>
            <person name="Stajich J.E."/>
            <person name="Wang C.C.C."/>
        </authorList>
    </citation>
    <scope>NUCLEOTIDE SEQUENCE [LARGE SCALE GENOMIC DNA]</scope>
    <source>
        <strain evidence="1 2">IMV 1140</strain>
    </source>
</reference>
<organism evidence="1 2">
    <name type="scientific">Aspergillus melleus</name>
    <dbReference type="NCBI Taxonomy" id="138277"/>
    <lineage>
        <taxon>Eukaryota</taxon>
        <taxon>Fungi</taxon>
        <taxon>Dikarya</taxon>
        <taxon>Ascomycota</taxon>
        <taxon>Pezizomycotina</taxon>
        <taxon>Eurotiomycetes</taxon>
        <taxon>Eurotiomycetidae</taxon>
        <taxon>Eurotiales</taxon>
        <taxon>Aspergillaceae</taxon>
        <taxon>Aspergillus</taxon>
        <taxon>Aspergillus subgen. Circumdati</taxon>
    </lineage>
</organism>
<sequence>MRSLASLSASALLLPAVLAVSISEINGNRFLSSYNGETVSNVRGLVTAKASSGFYIRSASPDNSSLTSESLYIYGSSAVSKVSVGDIITLGGKVSEYRSSKAYVYLTELTSPSDITVVSSDNEVVPLVIGSKGLSPPTEQFSALDEGDIFGIPNNASQISSTNAILQPTKYGMDFWESLSGELVTIGGLNAITKPNQYGDTWVIGNWTATGRNERGGLTMQKKDSNPEAIIVGSPLDGTKNPTDTKVGDIIEDITGIVTQAYGYYALLPLTKLSVTDTNSTTAKATDLVSDGTCSSLTVGSYNVNNLSPNSSTLTGIAGHIAKELKSPSLVFLQEIQDDDGATNDGVISANKTLSTLADSIKSQGGITYDFINIDPIDGKDGGQPGGNIRVAYLYDPQVLQLRTPNPGTSSQSNEVLSGAELKYNPGLIDPSNSAWDNSRKPLIAAWETLDGKNKFFTVNVHFTSKGGGSSIDGDARPPVNGGVEKREEQVKIVADFITNILAEDSKAKTITSGDFNEFAFVQPLTTFTSESKLLDIDDVVNTPATERYTYLYDSNCQQLDHMYISEALTEGAKMEHIHVNTWVSYDDQQSDHDPTVALLNVCQA</sequence>
<dbReference type="Proteomes" id="UP001177260">
    <property type="component" value="Unassembled WGS sequence"/>
</dbReference>
<proteinExistence type="predicted"/>
<comment type="caution">
    <text evidence="1">The sequence shown here is derived from an EMBL/GenBank/DDBJ whole genome shotgun (WGS) entry which is preliminary data.</text>
</comment>
<name>A0ACC3AYL7_9EURO</name>